<reference evidence="5 6" key="1">
    <citation type="journal article" date="2021" name="Nat. Commun.">
        <title>Genetic determinants of endophytism in the Arabidopsis root mycobiome.</title>
        <authorList>
            <person name="Mesny F."/>
            <person name="Miyauchi S."/>
            <person name="Thiergart T."/>
            <person name="Pickel B."/>
            <person name="Atanasova L."/>
            <person name="Karlsson M."/>
            <person name="Huettel B."/>
            <person name="Barry K.W."/>
            <person name="Haridas S."/>
            <person name="Chen C."/>
            <person name="Bauer D."/>
            <person name="Andreopoulos W."/>
            <person name="Pangilinan J."/>
            <person name="LaButti K."/>
            <person name="Riley R."/>
            <person name="Lipzen A."/>
            <person name="Clum A."/>
            <person name="Drula E."/>
            <person name="Henrissat B."/>
            <person name="Kohler A."/>
            <person name="Grigoriev I.V."/>
            <person name="Martin F.M."/>
            <person name="Hacquard S."/>
        </authorList>
    </citation>
    <scope>NUCLEOTIDE SEQUENCE [LARGE SCALE GENOMIC DNA]</scope>
    <source>
        <strain evidence="5 6">MPI-SDFR-AT-0080</strain>
    </source>
</reference>
<feature type="domain" description="GST C-terminal" evidence="4">
    <location>
        <begin position="92"/>
        <end position="221"/>
    </location>
</feature>
<evidence type="ECO:0000256" key="1">
    <source>
        <dbReference type="ARBA" id="ARBA00007409"/>
    </source>
</evidence>
<evidence type="ECO:0000259" key="4">
    <source>
        <dbReference type="PROSITE" id="PS50405"/>
    </source>
</evidence>
<dbReference type="InterPro" id="IPR040079">
    <property type="entry name" value="Glutathione_S-Trfase"/>
</dbReference>
<dbReference type="Proteomes" id="UP000774617">
    <property type="component" value="Unassembled WGS sequence"/>
</dbReference>
<feature type="domain" description="GST N-terminal" evidence="3">
    <location>
        <begin position="5"/>
        <end position="86"/>
    </location>
</feature>
<dbReference type="PANTHER" id="PTHR44051:SF3">
    <property type="entry name" value="TRANSCRIPTIONAL REGULATOR URE2"/>
    <property type="match status" value="1"/>
</dbReference>
<comment type="caution">
    <text evidence="5">The sequence shown here is derived from an EMBL/GenBank/DDBJ whole genome shotgun (WGS) entry which is preliminary data.</text>
</comment>
<keyword evidence="6" id="KW-1185">Reference proteome</keyword>
<dbReference type="Pfam" id="PF00043">
    <property type="entry name" value="GST_C"/>
    <property type="match status" value="1"/>
</dbReference>
<dbReference type="InterPro" id="IPR004045">
    <property type="entry name" value="Glutathione_S-Trfase_N"/>
</dbReference>
<evidence type="ECO:0000259" key="3">
    <source>
        <dbReference type="PROSITE" id="PS50404"/>
    </source>
</evidence>
<dbReference type="InterPro" id="IPR036282">
    <property type="entry name" value="Glutathione-S-Trfase_C_sf"/>
</dbReference>
<dbReference type="InterPro" id="IPR036249">
    <property type="entry name" value="Thioredoxin-like_sf"/>
</dbReference>
<evidence type="ECO:0000313" key="6">
    <source>
        <dbReference type="Proteomes" id="UP000774617"/>
    </source>
</evidence>
<dbReference type="PROSITE" id="PS50405">
    <property type="entry name" value="GST_CTER"/>
    <property type="match status" value="1"/>
</dbReference>
<dbReference type="SFLD" id="SFLDS00019">
    <property type="entry name" value="Glutathione_Transferase_(cytos"/>
    <property type="match status" value="1"/>
</dbReference>
<dbReference type="CDD" id="cd03048">
    <property type="entry name" value="GST_N_Ure2p_like"/>
    <property type="match status" value="1"/>
</dbReference>
<evidence type="ECO:0000256" key="2">
    <source>
        <dbReference type="RuleBase" id="RU003494"/>
    </source>
</evidence>
<proteinExistence type="inferred from homology"/>
<dbReference type="Gene3D" id="1.20.1050.10">
    <property type="match status" value="1"/>
</dbReference>
<dbReference type="InterPro" id="IPR010987">
    <property type="entry name" value="Glutathione-S-Trfase_C-like"/>
</dbReference>
<sequence>MSSLKPIVLYSHASGPNPWKVAIVLEELNLPYETKFLEFPQMKQEPFESLNPNGRVPAIEDPNTGVKLFESGAIIEYLIETYDQSATLHYASSPEKFLEKSWLHFQMSGQGPYYGQKAWFAYFHPERNITSAIERYTNEIKRVLGVIDRHLAKSGKPYLVGDKVSYADLAFVPWHMNLGFLLPDSDPSKEFPTFAKWNQSLLERPSVKKIAADKAAASQKH</sequence>
<dbReference type="PANTHER" id="PTHR44051">
    <property type="entry name" value="GLUTATHIONE S-TRANSFERASE-RELATED"/>
    <property type="match status" value="1"/>
</dbReference>
<dbReference type="PROSITE" id="PS50404">
    <property type="entry name" value="GST_NTER"/>
    <property type="match status" value="1"/>
</dbReference>
<evidence type="ECO:0000313" key="5">
    <source>
        <dbReference type="EMBL" id="KAH7060412.1"/>
    </source>
</evidence>
<gene>
    <name evidence="5" type="ORF">B0J12DRAFT_736757</name>
</gene>
<dbReference type="SFLD" id="SFLDG01151">
    <property type="entry name" value="Main.2:_Nu-like"/>
    <property type="match status" value="1"/>
</dbReference>
<name>A0ABQ8GLR6_9PEZI</name>
<dbReference type="Pfam" id="PF02798">
    <property type="entry name" value="GST_N"/>
    <property type="match status" value="1"/>
</dbReference>
<dbReference type="Gene3D" id="3.40.30.10">
    <property type="entry name" value="Glutaredoxin"/>
    <property type="match status" value="1"/>
</dbReference>
<dbReference type="SUPFAM" id="SSF47616">
    <property type="entry name" value="GST C-terminal domain-like"/>
    <property type="match status" value="1"/>
</dbReference>
<dbReference type="SFLD" id="SFLDG00358">
    <property type="entry name" value="Main_(cytGST)"/>
    <property type="match status" value="1"/>
</dbReference>
<comment type="similarity">
    <text evidence="1 2">Belongs to the GST superfamily.</text>
</comment>
<dbReference type="EMBL" id="JAGTJR010000005">
    <property type="protein sequence ID" value="KAH7060412.1"/>
    <property type="molecule type" value="Genomic_DNA"/>
</dbReference>
<organism evidence="5 6">
    <name type="scientific">Macrophomina phaseolina</name>
    <dbReference type="NCBI Taxonomy" id="35725"/>
    <lineage>
        <taxon>Eukaryota</taxon>
        <taxon>Fungi</taxon>
        <taxon>Dikarya</taxon>
        <taxon>Ascomycota</taxon>
        <taxon>Pezizomycotina</taxon>
        <taxon>Dothideomycetes</taxon>
        <taxon>Dothideomycetes incertae sedis</taxon>
        <taxon>Botryosphaeriales</taxon>
        <taxon>Botryosphaeriaceae</taxon>
        <taxon>Macrophomina</taxon>
    </lineage>
</organism>
<dbReference type="InterPro" id="IPR004046">
    <property type="entry name" value="GST_C"/>
</dbReference>
<dbReference type="SUPFAM" id="SSF52833">
    <property type="entry name" value="Thioredoxin-like"/>
    <property type="match status" value="1"/>
</dbReference>
<protein>
    <submittedName>
        <fullName evidence="5">Glutathione S-transferase</fullName>
    </submittedName>
</protein>
<accession>A0ABQ8GLR6</accession>